<gene>
    <name evidence="4" type="primary">fabF_2</name>
    <name evidence="4" type="ORF">GALL_18800</name>
</gene>
<evidence type="ECO:0000259" key="3">
    <source>
        <dbReference type="PROSITE" id="PS52004"/>
    </source>
</evidence>
<reference evidence="4" key="1">
    <citation type="submission" date="2016-10" db="EMBL/GenBank/DDBJ databases">
        <title>Sequence of Gallionella enrichment culture.</title>
        <authorList>
            <person name="Poehlein A."/>
            <person name="Muehling M."/>
            <person name="Daniel R."/>
        </authorList>
    </citation>
    <scope>NUCLEOTIDE SEQUENCE</scope>
</reference>
<dbReference type="EMBL" id="MLJW01000004">
    <property type="protein sequence ID" value="OIR17660.1"/>
    <property type="molecule type" value="Genomic_DNA"/>
</dbReference>
<dbReference type="InterPro" id="IPR014030">
    <property type="entry name" value="Ketoacyl_synth_N"/>
</dbReference>
<evidence type="ECO:0000256" key="1">
    <source>
        <dbReference type="ARBA" id="ARBA00008467"/>
    </source>
</evidence>
<dbReference type="InterPro" id="IPR020841">
    <property type="entry name" value="PKS_Beta-ketoAc_synthase_dom"/>
</dbReference>
<organism evidence="4">
    <name type="scientific">mine drainage metagenome</name>
    <dbReference type="NCBI Taxonomy" id="410659"/>
    <lineage>
        <taxon>unclassified sequences</taxon>
        <taxon>metagenomes</taxon>
        <taxon>ecological metagenomes</taxon>
    </lineage>
</organism>
<name>A0A1J5TV43_9ZZZZ</name>
<dbReference type="PANTHER" id="PTHR11712:SF320">
    <property type="entry name" value="BETA-KETOACYL SYNTHASE"/>
    <property type="match status" value="1"/>
</dbReference>
<comment type="similarity">
    <text evidence="1">Belongs to the thiolase-like superfamily. Beta-ketoacyl-ACP synthases family.</text>
</comment>
<dbReference type="GO" id="GO:0004315">
    <property type="term" value="F:3-oxoacyl-[acyl-carrier-protein] synthase activity"/>
    <property type="evidence" value="ECO:0007669"/>
    <property type="project" value="UniProtKB-EC"/>
</dbReference>
<dbReference type="InterPro" id="IPR014031">
    <property type="entry name" value="Ketoacyl_synth_C"/>
</dbReference>
<dbReference type="CDD" id="cd00834">
    <property type="entry name" value="KAS_I_II"/>
    <property type="match status" value="1"/>
</dbReference>
<dbReference type="InterPro" id="IPR018201">
    <property type="entry name" value="Ketoacyl_synth_AS"/>
</dbReference>
<dbReference type="SMART" id="SM00825">
    <property type="entry name" value="PKS_KS"/>
    <property type="match status" value="1"/>
</dbReference>
<dbReference type="PROSITE" id="PS52004">
    <property type="entry name" value="KS3_2"/>
    <property type="match status" value="1"/>
</dbReference>
<comment type="caution">
    <text evidence="4">The sequence shown here is derived from an EMBL/GenBank/DDBJ whole genome shotgun (WGS) entry which is preliminary data.</text>
</comment>
<dbReference type="GO" id="GO:0006633">
    <property type="term" value="P:fatty acid biosynthetic process"/>
    <property type="evidence" value="ECO:0007669"/>
    <property type="project" value="InterPro"/>
</dbReference>
<dbReference type="NCBIfam" id="NF006618">
    <property type="entry name" value="PRK09185.1"/>
    <property type="match status" value="1"/>
</dbReference>
<sequence length="406" mass="42920">MKPLLLSHYTATSCIGRGLQQTLDALRQARLALKPCDFETVDLPTYIGEVEGLDDVVMAAGMADYNCRNNRLAQLGLEQDGFAEAVNVAVEKYGRDRIGVFMGTSTSGILETEQAFRERDPVTGALPAGLFYSKKQNTYSVADFTRQYFKLTGPAVAVSSACSSSAKVFSVARRMIEAGLIDAAVVGGVDTLCLTTLYGFTSLGLLSTQACRPYDTERDGISIGEAAAFALLERPTSNVDAHAIMLLGIGESSDAYHMSSPHPEGLGARMAMQQALQTAGLNPSDIDYINLHGTATLSNDAAEAKGVGAVFGHNTPCSSTKGATGHTLGAAGAVEAVICALALQNSFIPGGINTHEADPLLQLNYQLQNRDQVLTHVMSNSFGFGGTNCSLIFGLAQNLKQDKESS</sequence>
<protein>
    <submittedName>
        <fullName evidence="4">3-oxoacyl-[acyl-carrier-protein] synthase 2</fullName>
        <ecNumber evidence="4">2.3.1.179</ecNumber>
    </submittedName>
</protein>
<evidence type="ECO:0000256" key="2">
    <source>
        <dbReference type="ARBA" id="ARBA00022679"/>
    </source>
</evidence>
<proteinExistence type="inferred from homology"/>
<evidence type="ECO:0000313" key="4">
    <source>
        <dbReference type="EMBL" id="OIR17660.1"/>
    </source>
</evidence>
<feature type="domain" description="Ketosynthase family 3 (KS3)" evidence="3">
    <location>
        <begin position="1"/>
        <end position="395"/>
    </location>
</feature>
<dbReference type="EC" id="2.3.1.179" evidence="4"/>
<accession>A0A1J5TV43</accession>
<dbReference type="AlphaFoldDB" id="A0A1J5TV43"/>
<dbReference type="GO" id="GO:0005829">
    <property type="term" value="C:cytosol"/>
    <property type="evidence" value="ECO:0007669"/>
    <property type="project" value="TreeGrafter"/>
</dbReference>
<dbReference type="PANTHER" id="PTHR11712">
    <property type="entry name" value="POLYKETIDE SYNTHASE-RELATED"/>
    <property type="match status" value="1"/>
</dbReference>
<dbReference type="InterPro" id="IPR000794">
    <property type="entry name" value="Beta-ketoacyl_synthase"/>
</dbReference>
<keyword evidence="4" id="KW-0012">Acyltransferase</keyword>
<dbReference type="InterPro" id="IPR016039">
    <property type="entry name" value="Thiolase-like"/>
</dbReference>
<dbReference type="SUPFAM" id="SSF53901">
    <property type="entry name" value="Thiolase-like"/>
    <property type="match status" value="2"/>
</dbReference>
<dbReference type="Pfam" id="PF00109">
    <property type="entry name" value="ketoacyl-synt"/>
    <property type="match status" value="1"/>
</dbReference>
<dbReference type="PROSITE" id="PS00606">
    <property type="entry name" value="KS3_1"/>
    <property type="match status" value="1"/>
</dbReference>
<keyword evidence="2 4" id="KW-0808">Transferase</keyword>
<dbReference type="Pfam" id="PF02801">
    <property type="entry name" value="Ketoacyl-synt_C"/>
    <property type="match status" value="1"/>
</dbReference>
<dbReference type="Gene3D" id="3.40.47.10">
    <property type="match status" value="1"/>
</dbReference>